<evidence type="ECO:0000313" key="12">
    <source>
        <dbReference type="EMBL" id="PWK51750.1"/>
    </source>
</evidence>
<feature type="DNA-binding region" description="OmpR/PhoB-type" evidence="9">
    <location>
        <begin position="132"/>
        <end position="231"/>
    </location>
</feature>
<keyword evidence="2" id="KW-0963">Cytoplasm</keyword>
<evidence type="ECO:0000256" key="3">
    <source>
        <dbReference type="ARBA" id="ARBA00022553"/>
    </source>
</evidence>
<dbReference type="AlphaFoldDB" id="A0A316FVW9"/>
<evidence type="ECO:0000256" key="5">
    <source>
        <dbReference type="ARBA" id="ARBA00023015"/>
    </source>
</evidence>
<dbReference type="Pfam" id="PF00072">
    <property type="entry name" value="Response_reg"/>
    <property type="match status" value="1"/>
</dbReference>
<dbReference type="Gene3D" id="6.10.250.690">
    <property type="match status" value="1"/>
</dbReference>
<dbReference type="PANTHER" id="PTHR48111">
    <property type="entry name" value="REGULATOR OF RPOS"/>
    <property type="match status" value="1"/>
</dbReference>
<dbReference type="InterPro" id="IPR036388">
    <property type="entry name" value="WH-like_DNA-bd_sf"/>
</dbReference>
<sequence>MQKILLVDDDIELCELLVDYLSQEGFAVDTVHDGDSAAQTLAANPYDLMILDVMLPKKNGFDVLREVSFEKRPPVLMLTAKGDEVDRILGLEMGADDYLSKPCNPRELTARIRSIIRRTHAVPPQLKSDTRAEELVLNDLVINGSRRLVYVGKTEIELTATEFQILYLLAQNAGELVTRESISEQCMGRRLMAFDRSIDMHISHLRRKLGPDQQQQERIKTIRGVGYQYVAI</sequence>
<dbReference type="GO" id="GO:0000976">
    <property type="term" value="F:transcription cis-regulatory region binding"/>
    <property type="evidence" value="ECO:0007669"/>
    <property type="project" value="TreeGrafter"/>
</dbReference>
<comment type="caution">
    <text evidence="12">The sequence shown here is derived from an EMBL/GenBank/DDBJ whole genome shotgun (WGS) entry which is preliminary data.</text>
</comment>
<dbReference type="CDD" id="cd17623">
    <property type="entry name" value="REC_OmpR_CpxR"/>
    <property type="match status" value="1"/>
</dbReference>
<dbReference type="FunFam" id="3.40.50.2300:FF:000001">
    <property type="entry name" value="DNA-binding response regulator PhoB"/>
    <property type="match status" value="1"/>
</dbReference>
<dbReference type="GO" id="GO:0032993">
    <property type="term" value="C:protein-DNA complex"/>
    <property type="evidence" value="ECO:0007669"/>
    <property type="project" value="TreeGrafter"/>
</dbReference>
<organism evidence="12 13">
    <name type="scientific">Pleionea mediterranea</name>
    <dbReference type="NCBI Taxonomy" id="523701"/>
    <lineage>
        <taxon>Bacteria</taxon>
        <taxon>Pseudomonadati</taxon>
        <taxon>Pseudomonadota</taxon>
        <taxon>Gammaproteobacteria</taxon>
        <taxon>Oceanospirillales</taxon>
        <taxon>Pleioneaceae</taxon>
        <taxon>Pleionea</taxon>
    </lineage>
</organism>
<dbReference type="Gene3D" id="3.40.50.2300">
    <property type="match status" value="1"/>
</dbReference>
<name>A0A316FVW9_9GAMM</name>
<dbReference type="InterPro" id="IPR058124">
    <property type="entry name" value="CpxR-like_REC"/>
</dbReference>
<evidence type="ECO:0000259" key="11">
    <source>
        <dbReference type="PROSITE" id="PS51755"/>
    </source>
</evidence>
<keyword evidence="4" id="KW-0902">Two-component regulatory system</keyword>
<dbReference type="RefSeq" id="WP_109763146.1">
    <property type="nucleotide sequence ID" value="NZ_QGGU01000005.1"/>
</dbReference>
<keyword evidence="7" id="KW-0804">Transcription</keyword>
<dbReference type="InterPro" id="IPR001789">
    <property type="entry name" value="Sig_transdc_resp-reg_receiver"/>
</dbReference>
<evidence type="ECO:0000259" key="10">
    <source>
        <dbReference type="PROSITE" id="PS50110"/>
    </source>
</evidence>
<dbReference type="SUPFAM" id="SSF52172">
    <property type="entry name" value="CheY-like"/>
    <property type="match status" value="1"/>
</dbReference>
<keyword evidence="3 8" id="KW-0597">Phosphoprotein</keyword>
<protein>
    <submittedName>
        <fullName evidence="12">Winged helix family two component transcriptional regulator</fullName>
    </submittedName>
</protein>
<dbReference type="OrthoDB" id="9802426at2"/>
<dbReference type="PROSITE" id="PS51755">
    <property type="entry name" value="OMPR_PHOB"/>
    <property type="match status" value="1"/>
</dbReference>
<keyword evidence="5" id="KW-0805">Transcription regulation</keyword>
<feature type="modified residue" description="4-aspartylphosphate" evidence="8">
    <location>
        <position position="52"/>
    </location>
</feature>
<reference evidence="12 13" key="1">
    <citation type="submission" date="2018-05" db="EMBL/GenBank/DDBJ databases">
        <title>Genomic Encyclopedia of Type Strains, Phase IV (KMG-IV): sequencing the most valuable type-strain genomes for metagenomic binning, comparative biology and taxonomic classification.</title>
        <authorList>
            <person name="Goeker M."/>
        </authorList>
    </citation>
    <scope>NUCLEOTIDE SEQUENCE [LARGE SCALE GENOMIC DNA]</scope>
    <source>
        <strain evidence="12 13">DSM 25350</strain>
    </source>
</reference>
<evidence type="ECO:0000256" key="9">
    <source>
        <dbReference type="PROSITE-ProRule" id="PRU01091"/>
    </source>
</evidence>
<evidence type="ECO:0000256" key="6">
    <source>
        <dbReference type="ARBA" id="ARBA00023125"/>
    </source>
</evidence>
<evidence type="ECO:0000313" key="13">
    <source>
        <dbReference type="Proteomes" id="UP000245790"/>
    </source>
</evidence>
<dbReference type="Pfam" id="PF00486">
    <property type="entry name" value="Trans_reg_C"/>
    <property type="match status" value="1"/>
</dbReference>
<dbReference type="Gene3D" id="1.10.10.10">
    <property type="entry name" value="Winged helix-like DNA-binding domain superfamily/Winged helix DNA-binding domain"/>
    <property type="match status" value="1"/>
</dbReference>
<dbReference type="SMART" id="SM00862">
    <property type="entry name" value="Trans_reg_C"/>
    <property type="match status" value="1"/>
</dbReference>
<dbReference type="InterPro" id="IPR011006">
    <property type="entry name" value="CheY-like_superfamily"/>
</dbReference>
<dbReference type="SUPFAM" id="SSF46894">
    <property type="entry name" value="C-terminal effector domain of the bipartite response regulators"/>
    <property type="match status" value="1"/>
</dbReference>
<dbReference type="SMART" id="SM00448">
    <property type="entry name" value="REC"/>
    <property type="match status" value="1"/>
</dbReference>
<dbReference type="GO" id="GO:0006355">
    <property type="term" value="P:regulation of DNA-templated transcription"/>
    <property type="evidence" value="ECO:0007669"/>
    <property type="project" value="InterPro"/>
</dbReference>
<keyword evidence="6 9" id="KW-0238">DNA-binding</keyword>
<feature type="domain" description="Response regulatory" evidence="10">
    <location>
        <begin position="3"/>
        <end position="116"/>
    </location>
</feature>
<evidence type="ECO:0000256" key="7">
    <source>
        <dbReference type="ARBA" id="ARBA00023163"/>
    </source>
</evidence>
<proteinExistence type="predicted"/>
<feature type="domain" description="OmpR/PhoB-type" evidence="11">
    <location>
        <begin position="132"/>
        <end position="231"/>
    </location>
</feature>
<keyword evidence="13" id="KW-1185">Reference proteome</keyword>
<dbReference type="GO" id="GO:0005829">
    <property type="term" value="C:cytosol"/>
    <property type="evidence" value="ECO:0007669"/>
    <property type="project" value="TreeGrafter"/>
</dbReference>
<gene>
    <name evidence="12" type="ORF">C8D97_10565</name>
</gene>
<comment type="subcellular location">
    <subcellularLocation>
        <location evidence="1">Cytoplasm</location>
    </subcellularLocation>
</comment>
<dbReference type="PROSITE" id="PS50110">
    <property type="entry name" value="RESPONSE_REGULATORY"/>
    <property type="match status" value="1"/>
</dbReference>
<dbReference type="Proteomes" id="UP000245790">
    <property type="component" value="Unassembled WGS sequence"/>
</dbReference>
<dbReference type="InterPro" id="IPR001867">
    <property type="entry name" value="OmpR/PhoB-type_DNA-bd"/>
</dbReference>
<dbReference type="PANTHER" id="PTHR48111:SF39">
    <property type="entry name" value="TRANSCRIPTIONAL REGULATORY PROTEIN CPXR"/>
    <property type="match status" value="1"/>
</dbReference>
<dbReference type="CDD" id="cd00383">
    <property type="entry name" value="trans_reg_C"/>
    <property type="match status" value="1"/>
</dbReference>
<dbReference type="InterPro" id="IPR039420">
    <property type="entry name" value="WalR-like"/>
</dbReference>
<evidence type="ECO:0000256" key="1">
    <source>
        <dbReference type="ARBA" id="ARBA00004496"/>
    </source>
</evidence>
<evidence type="ECO:0000256" key="4">
    <source>
        <dbReference type="ARBA" id="ARBA00023012"/>
    </source>
</evidence>
<dbReference type="InterPro" id="IPR016032">
    <property type="entry name" value="Sig_transdc_resp-reg_C-effctor"/>
</dbReference>
<accession>A0A316FVW9</accession>
<evidence type="ECO:0000256" key="8">
    <source>
        <dbReference type="PROSITE-ProRule" id="PRU00169"/>
    </source>
</evidence>
<dbReference type="EMBL" id="QGGU01000005">
    <property type="protein sequence ID" value="PWK51750.1"/>
    <property type="molecule type" value="Genomic_DNA"/>
</dbReference>
<evidence type="ECO:0000256" key="2">
    <source>
        <dbReference type="ARBA" id="ARBA00022490"/>
    </source>
</evidence>
<dbReference type="GO" id="GO:0000156">
    <property type="term" value="F:phosphorelay response regulator activity"/>
    <property type="evidence" value="ECO:0007669"/>
    <property type="project" value="TreeGrafter"/>
</dbReference>